<gene>
    <name evidence="2" type="ORF">ACEZDJ_27350</name>
</gene>
<sequence length="265" mass="28291">MTARAYRLARIAPLAERMRGARMATTGFVVATQVLLYSQLWRALYAHTATVAGLDVRQAVTYSTLATLATTARAMRGATGESVKTRILDGSIAYWFLRPVSARRYRAWYGVGEALYSSAWVFGGLALGLGLGLVQPPASVAVAAVSAVSFTLGLVVLYYLTVLIDVIAFWTVSTDGVTRFYEFVQALLSGALVPLWFLPGWLAGLTTRLPFAAGVSTPISLYAGRIPLADAVSALAWQAGWCAVLAVVAAVGWRRAGRRLVVLGG</sequence>
<dbReference type="PANTHER" id="PTHR36832">
    <property type="entry name" value="SLR1174 PROTEIN-RELATED"/>
    <property type="match status" value="1"/>
</dbReference>
<protein>
    <submittedName>
        <fullName evidence="2">ABC transporter permease</fullName>
    </submittedName>
</protein>
<feature type="transmembrane region" description="Helical" evidence="1">
    <location>
        <begin position="183"/>
        <end position="202"/>
    </location>
</feature>
<dbReference type="PANTHER" id="PTHR36832:SF1">
    <property type="entry name" value="SLR1174 PROTEIN"/>
    <property type="match status" value="1"/>
</dbReference>
<dbReference type="EMBL" id="JBHEZZ010000018">
    <property type="protein sequence ID" value="MFC1405004.1"/>
    <property type="molecule type" value="Genomic_DNA"/>
</dbReference>
<feature type="transmembrane region" description="Helical" evidence="1">
    <location>
        <begin position="234"/>
        <end position="253"/>
    </location>
</feature>
<comment type="caution">
    <text evidence="2">The sequence shown here is derived from an EMBL/GenBank/DDBJ whole genome shotgun (WGS) entry which is preliminary data.</text>
</comment>
<feature type="transmembrane region" description="Helical" evidence="1">
    <location>
        <begin position="114"/>
        <end position="134"/>
    </location>
</feature>
<evidence type="ECO:0000313" key="3">
    <source>
        <dbReference type="Proteomes" id="UP001592528"/>
    </source>
</evidence>
<evidence type="ECO:0000313" key="2">
    <source>
        <dbReference type="EMBL" id="MFC1405004.1"/>
    </source>
</evidence>
<organism evidence="2 3">
    <name type="scientific">Streptacidiphilus cavernicola</name>
    <dbReference type="NCBI Taxonomy" id="3342716"/>
    <lineage>
        <taxon>Bacteria</taxon>
        <taxon>Bacillati</taxon>
        <taxon>Actinomycetota</taxon>
        <taxon>Actinomycetes</taxon>
        <taxon>Kitasatosporales</taxon>
        <taxon>Streptomycetaceae</taxon>
        <taxon>Streptacidiphilus</taxon>
    </lineage>
</organism>
<proteinExistence type="predicted"/>
<dbReference type="InterPro" id="IPR010390">
    <property type="entry name" value="ABC-2_transporter-like"/>
</dbReference>
<feature type="transmembrane region" description="Helical" evidence="1">
    <location>
        <begin position="141"/>
        <end position="171"/>
    </location>
</feature>
<dbReference type="Proteomes" id="UP001592528">
    <property type="component" value="Unassembled WGS sequence"/>
</dbReference>
<keyword evidence="3" id="KW-1185">Reference proteome</keyword>
<name>A0ABV6UU83_9ACTN</name>
<reference evidence="2 3" key="1">
    <citation type="submission" date="2024-09" db="EMBL/GenBank/DDBJ databases">
        <authorList>
            <person name="Lee S.D."/>
        </authorList>
    </citation>
    <scope>NUCLEOTIDE SEQUENCE [LARGE SCALE GENOMIC DNA]</scope>
    <source>
        <strain evidence="2 3">N1-5</strain>
    </source>
</reference>
<keyword evidence="1" id="KW-0472">Membrane</keyword>
<keyword evidence="1" id="KW-0812">Transmembrane</keyword>
<dbReference type="RefSeq" id="WP_030259328.1">
    <property type="nucleotide sequence ID" value="NZ_JBHEZZ010000018.1"/>
</dbReference>
<keyword evidence="1" id="KW-1133">Transmembrane helix</keyword>
<accession>A0ABV6UU83</accession>
<evidence type="ECO:0000256" key="1">
    <source>
        <dbReference type="SAM" id="Phobius"/>
    </source>
</evidence>
<dbReference type="Pfam" id="PF06182">
    <property type="entry name" value="ABC2_membrane_6"/>
    <property type="match status" value="1"/>
</dbReference>